<gene>
    <name evidence="3" type="ORF">PCOR1329_LOCUS76946</name>
</gene>
<feature type="compositionally biased region" description="Low complexity" evidence="1">
    <location>
        <begin position="112"/>
        <end position="149"/>
    </location>
</feature>
<evidence type="ECO:0000256" key="1">
    <source>
        <dbReference type="SAM" id="MobiDB-lite"/>
    </source>
</evidence>
<sequence>MAAVLAVASGPACGAWPAGGSLAMDGRFDDALIGLAEKHKGIEDILYTVMSFYERHTDLFHTQEGDDQKGWPEGKAEETFRKQFNFFQGRYLSRAQPHLLAPRRGGSGDGGSVSSTASAVPGGAAASAAGARVEDAAAAGTGPPVAATG</sequence>
<feature type="region of interest" description="Disordered" evidence="1">
    <location>
        <begin position="98"/>
        <end position="149"/>
    </location>
</feature>
<name>A0ABN9XMT9_9DINO</name>
<evidence type="ECO:0000259" key="2">
    <source>
        <dbReference type="Pfam" id="PF14050"/>
    </source>
</evidence>
<dbReference type="Pfam" id="PF14050">
    <property type="entry name" value="Nudc_N"/>
    <property type="match status" value="1"/>
</dbReference>
<comment type="caution">
    <text evidence="3">The sequence shown here is derived from an EMBL/GenBank/DDBJ whole genome shotgun (WGS) entry which is preliminary data.</text>
</comment>
<protein>
    <recommendedName>
        <fullName evidence="2">NudC N-terminal domain-containing protein</fullName>
    </recommendedName>
</protein>
<feature type="non-terminal residue" evidence="3">
    <location>
        <position position="149"/>
    </location>
</feature>
<reference evidence="3" key="1">
    <citation type="submission" date="2023-10" db="EMBL/GenBank/DDBJ databases">
        <authorList>
            <person name="Chen Y."/>
            <person name="Shah S."/>
            <person name="Dougan E. K."/>
            <person name="Thang M."/>
            <person name="Chan C."/>
        </authorList>
    </citation>
    <scope>NUCLEOTIDE SEQUENCE [LARGE SCALE GENOMIC DNA]</scope>
</reference>
<dbReference type="Proteomes" id="UP001189429">
    <property type="component" value="Unassembled WGS sequence"/>
</dbReference>
<feature type="domain" description="NudC N-terminal" evidence="2">
    <location>
        <begin position="27"/>
        <end position="84"/>
    </location>
</feature>
<organism evidence="3 4">
    <name type="scientific">Prorocentrum cordatum</name>
    <dbReference type="NCBI Taxonomy" id="2364126"/>
    <lineage>
        <taxon>Eukaryota</taxon>
        <taxon>Sar</taxon>
        <taxon>Alveolata</taxon>
        <taxon>Dinophyceae</taxon>
        <taxon>Prorocentrales</taxon>
        <taxon>Prorocentraceae</taxon>
        <taxon>Prorocentrum</taxon>
    </lineage>
</organism>
<evidence type="ECO:0000313" key="4">
    <source>
        <dbReference type="Proteomes" id="UP001189429"/>
    </source>
</evidence>
<accession>A0ABN9XMT9</accession>
<keyword evidence="4" id="KW-1185">Reference proteome</keyword>
<evidence type="ECO:0000313" key="3">
    <source>
        <dbReference type="EMBL" id="CAK0899442.1"/>
    </source>
</evidence>
<proteinExistence type="predicted"/>
<dbReference type="InterPro" id="IPR025934">
    <property type="entry name" value="NudC_N_dom"/>
</dbReference>
<dbReference type="EMBL" id="CAUYUJ010020607">
    <property type="protein sequence ID" value="CAK0899442.1"/>
    <property type="molecule type" value="Genomic_DNA"/>
</dbReference>